<sequence length="397" mass="44320">MSGTHREMEKIRRTLKQWLSSSKVLWSMILVQVFISGMQLLSKAILVKGSFIFAIVSYRHIVAAICILPFAIYFERGRKMDFSLKVWFWLFVNALMGMTLAQGFYYYGLRDTSATYSANFLNLIPVFTFFTSIISRMEKLSLHTWTGRTKLGGAILCVMGALTSSIYKGKEFYIGHHHSHHVHEAAGAHETHKLRGTIFLLCGCLSYTTWFLAQVRLMKVFPLRYWGTMLSCILAAIQAAIIGVCIDSSKASWKLEWNLQLVTIVYSGALTTAAAFCIISWAITIKGPSYPPMFNPLALIFVAFSEAILLGEPLSVGTMLGVVFIIVGLYSFLWGKSKETMLITQQPNVADTEESDIIDLIPAGQSPAAVVPSFSHTNSKTRVFDIEKSVETESVLV</sequence>
<dbReference type="InterPro" id="IPR030184">
    <property type="entry name" value="WAT1-related"/>
</dbReference>
<evidence type="ECO:0000256" key="6">
    <source>
        <dbReference type="RuleBase" id="RU363077"/>
    </source>
</evidence>
<dbReference type="Pfam" id="PF00892">
    <property type="entry name" value="EamA"/>
    <property type="match status" value="2"/>
</dbReference>
<dbReference type="SUPFAM" id="SSF103481">
    <property type="entry name" value="Multidrug resistance efflux transporter EmrE"/>
    <property type="match status" value="2"/>
</dbReference>
<dbReference type="EMBL" id="KQ484205">
    <property type="protein sequence ID" value="KYP36513.1"/>
    <property type="molecule type" value="Genomic_DNA"/>
</dbReference>
<comment type="subcellular location">
    <subcellularLocation>
        <location evidence="1 6">Membrane</location>
        <topology evidence="1 6">Multi-pass membrane protein</topology>
    </subcellularLocation>
</comment>
<keyword evidence="3 6" id="KW-0812">Transmembrane</keyword>
<evidence type="ECO:0000259" key="7">
    <source>
        <dbReference type="Pfam" id="PF00892"/>
    </source>
</evidence>
<organism evidence="8 9">
    <name type="scientific">Cajanus cajan</name>
    <name type="common">Pigeon pea</name>
    <name type="synonym">Cajanus indicus</name>
    <dbReference type="NCBI Taxonomy" id="3821"/>
    <lineage>
        <taxon>Eukaryota</taxon>
        <taxon>Viridiplantae</taxon>
        <taxon>Streptophyta</taxon>
        <taxon>Embryophyta</taxon>
        <taxon>Tracheophyta</taxon>
        <taxon>Spermatophyta</taxon>
        <taxon>Magnoliopsida</taxon>
        <taxon>eudicotyledons</taxon>
        <taxon>Gunneridae</taxon>
        <taxon>Pentapetalae</taxon>
        <taxon>rosids</taxon>
        <taxon>fabids</taxon>
        <taxon>Fabales</taxon>
        <taxon>Fabaceae</taxon>
        <taxon>Papilionoideae</taxon>
        <taxon>50 kb inversion clade</taxon>
        <taxon>NPAAA clade</taxon>
        <taxon>indigoferoid/millettioid clade</taxon>
        <taxon>Phaseoleae</taxon>
        <taxon>Cajanus</taxon>
    </lineage>
</organism>
<feature type="domain" description="EamA" evidence="7">
    <location>
        <begin position="195"/>
        <end position="331"/>
    </location>
</feature>
<dbReference type="AlphaFoldDB" id="A0A151R1W8"/>
<feature type="transmembrane region" description="Helical" evidence="6">
    <location>
        <begin position="194"/>
        <end position="213"/>
    </location>
</feature>
<feature type="transmembrane region" description="Helical" evidence="6">
    <location>
        <begin position="86"/>
        <end position="108"/>
    </location>
</feature>
<feature type="domain" description="EamA" evidence="7">
    <location>
        <begin position="28"/>
        <end position="147"/>
    </location>
</feature>
<dbReference type="Proteomes" id="UP000075243">
    <property type="component" value="Unassembled WGS sequence"/>
</dbReference>
<comment type="similarity">
    <text evidence="2 6">Belongs to the drug/metabolite transporter (DMT) superfamily. Plant drug/metabolite exporter (P-DME) (TC 2.A.7.4) family.</text>
</comment>
<gene>
    <name evidence="8" type="ORF">KK1_042352</name>
</gene>
<evidence type="ECO:0000256" key="5">
    <source>
        <dbReference type="ARBA" id="ARBA00023136"/>
    </source>
</evidence>
<feature type="transmembrane region" description="Helical" evidence="6">
    <location>
        <begin position="24"/>
        <end position="45"/>
    </location>
</feature>
<evidence type="ECO:0000313" key="8">
    <source>
        <dbReference type="EMBL" id="KYP36513.1"/>
    </source>
</evidence>
<feature type="transmembrane region" description="Helical" evidence="6">
    <location>
        <begin position="120"/>
        <end position="137"/>
    </location>
</feature>
<accession>A0A151R1W8</accession>
<protein>
    <recommendedName>
        <fullName evidence="6">WAT1-related protein</fullName>
    </recommendedName>
</protein>
<evidence type="ECO:0000256" key="3">
    <source>
        <dbReference type="ARBA" id="ARBA00022692"/>
    </source>
</evidence>
<feature type="transmembrane region" description="Helical" evidence="6">
    <location>
        <begin position="316"/>
        <end position="335"/>
    </location>
</feature>
<dbReference type="PANTHER" id="PTHR31218">
    <property type="entry name" value="WAT1-RELATED PROTEIN"/>
    <property type="match status" value="1"/>
</dbReference>
<reference evidence="8" key="1">
    <citation type="journal article" date="2012" name="Nat. Biotechnol.">
        <title>Draft genome sequence of pigeonpea (Cajanus cajan), an orphan legume crop of resource-poor farmers.</title>
        <authorList>
            <person name="Varshney R.K."/>
            <person name="Chen W."/>
            <person name="Li Y."/>
            <person name="Bharti A.K."/>
            <person name="Saxena R.K."/>
            <person name="Schlueter J.A."/>
            <person name="Donoghue M.T."/>
            <person name="Azam S."/>
            <person name="Fan G."/>
            <person name="Whaley A.M."/>
            <person name="Farmer A.D."/>
            <person name="Sheridan J."/>
            <person name="Iwata A."/>
            <person name="Tuteja R."/>
            <person name="Penmetsa R.V."/>
            <person name="Wu W."/>
            <person name="Upadhyaya H.D."/>
            <person name="Yang S.P."/>
            <person name="Shah T."/>
            <person name="Saxena K.B."/>
            <person name="Michael T."/>
            <person name="McCombie W.R."/>
            <person name="Yang B."/>
            <person name="Zhang G."/>
            <person name="Yang H."/>
            <person name="Wang J."/>
            <person name="Spillane C."/>
            <person name="Cook D.R."/>
            <person name="May G.D."/>
            <person name="Xu X."/>
            <person name="Jackson S.A."/>
        </authorList>
    </citation>
    <scope>NUCLEOTIDE SEQUENCE [LARGE SCALE GENOMIC DNA]</scope>
</reference>
<evidence type="ECO:0000256" key="4">
    <source>
        <dbReference type="ARBA" id="ARBA00022989"/>
    </source>
</evidence>
<dbReference type="GO" id="GO:0016020">
    <property type="term" value="C:membrane"/>
    <property type="evidence" value="ECO:0007669"/>
    <property type="project" value="UniProtKB-SubCell"/>
</dbReference>
<evidence type="ECO:0000256" key="1">
    <source>
        <dbReference type="ARBA" id="ARBA00004141"/>
    </source>
</evidence>
<feature type="transmembrane region" description="Helical" evidence="6">
    <location>
        <begin position="225"/>
        <end position="244"/>
    </location>
</feature>
<keyword evidence="5 6" id="KW-0472">Membrane</keyword>
<keyword evidence="9" id="KW-1185">Reference proteome</keyword>
<evidence type="ECO:0000313" key="9">
    <source>
        <dbReference type="Proteomes" id="UP000075243"/>
    </source>
</evidence>
<proteinExistence type="inferred from homology"/>
<dbReference type="OMA" id="WICLNSC"/>
<feature type="transmembrane region" description="Helical" evidence="6">
    <location>
        <begin position="264"/>
        <end position="285"/>
    </location>
</feature>
<dbReference type="InterPro" id="IPR037185">
    <property type="entry name" value="EmrE-like"/>
</dbReference>
<feature type="transmembrane region" description="Helical" evidence="6">
    <location>
        <begin position="51"/>
        <end position="74"/>
    </location>
</feature>
<keyword evidence="4 6" id="KW-1133">Transmembrane helix</keyword>
<dbReference type="InterPro" id="IPR000620">
    <property type="entry name" value="EamA_dom"/>
</dbReference>
<evidence type="ECO:0000256" key="2">
    <source>
        <dbReference type="ARBA" id="ARBA00007635"/>
    </source>
</evidence>
<dbReference type="GO" id="GO:0022857">
    <property type="term" value="F:transmembrane transporter activity"/>
    <property type="evidence" value="ECO:0007669"/>
    <property type="project" value="InterPro"/>
</dbReference>
<name>A0A151R1W8_CAJCA</name>
<dbReference type="Gramene" id="C.cajan_40304.t">
    <property type="protein sequence ID" value="C.cajan_40304.t"/>
    <property type="gene ID" value="C.cajan_40304"/>
</dbReference>